<dbReference type="PIRSF" id="PIRSF006092">
    <property type="entry name" value="GreA_GreB"/>
    <property type="match status" value="1"/>
</dbReference>
<name>A0A0G0QVP7_9BACT</name>
<organism evidence="9 10">
    <name type="scientific">candidate division WS6 bacterium GW2011_GWF2_39_15</name>
    <dbReference type="NCBI Taxonomy" id="1619100"/>
    <lineage>
        <taxon>Bacteria</taxon>
        <taxon>Candidatus Dojkabacteria</taxon>
    </lineage>
</organism>
<accession>A0A0G0QVP7</accession>
<evidence type="ECO:0000313" key="9">
    <source>
        <dbReference type="EMBL" id="KKR05687.1"/>
    </source>
</evidence>
<evidence type="ECO:0000256" key="6">
    <source>
        <dbReference type="ARBA" id="ARBA00030776"/>
    </source>
</evidence>
<proteinExistence type="inferred from homology"/>
<evidence type="ECO:0000256" key="1">
    <source>
        <dbReference type="ARBA" id="ARBA00008213"/>
    </source>
</evidence>
<dbReference type="Pfam" id="PF03449">
    <property type="entry name" value="GreA_GreB_N"/>
    <property type="match status" value="1"/>
</dbReference>
<dbReference type="InterPro" id="IPR001437">
    <property type="entry name" value="Tscrpt_elong_fac_GreA/B_C"/>
</dbReference>
<feature type="domain" description="Transcription elongation factor GreA/GreB C-terminal" evidence="7">
    <location>
        <begin position="81"/>
        <end position="151"/>
    </location>
</feature>
<dbReference type="AlphaFoldDB" id="A0A0G0QVP7"/>
<dbReference type="GO" id="GO:0070063">
    <property type="term" value="F:RNA polymerase binding"/>
    <property type="evidence" value="ECO:0007669"/>
    <property type="project" value="InterPro"/>
</dbReference>
<keyword evidence="9" id="KW-0251">Elongation factor</keyword>
<dbReference type="Gene3D" id="1.10.287.180">
    <property type="entry name" value="Transcription elongation factor, GreA/GreB, N-terminal domain"/>
    <property type="match status" value="1"/>
</dbReference>
<dbReference type="SUPFAM" id="SSF46557">
    <property type="entry name" value="GreA transcript cleavage protein, N-terminal domain"/>
    <property type="match status" value="1"/>
</dbReference>
<dbReference type="InterPro" id="IPR036805">
    <property type="entry name" value="Tscrpt_elong_fac_GreA/B_N_sf"/>
</dbReference>
<dbReference type="InterPro" id="IPR023459">
    <property type="entry name" value="Tscrpt_elong_fac_GreA/B_fam"/>
</dbReference>
<sequence length="154" mass="17187">MKNEYLVTSDGLKKLKEELKYRETEKRSLIQKTLEEMRAQGDLSENDGYSLAVEDSKTNEAEIMKLKNMIANAKTVKNDKKNTVEIGDTVTIVDDEGKKMVVSIVGESESNPIENKVSHNSPLGKALVGKKINTKVTVETPRGKKVYTILKEGE</sequence>
<keyword evidence="3" id="KW-0805">Transcription regulation</keyword>
<dbReference type="Gene3D" id="3.10.50.30">
    <property type="entry name" value="Transcription elongation factor, GreA/GreB, C-terminal domain"/>
    <property type="match status" value="1"/>
</dbReference>
<evidence type="ECO:0000256" key="3">
    <source>
        <dbReference type="ARBA" id="ARBA00023015"/>
    </source>
</evidence>
<protein>
    <recommendedName>
        <fullName evidence="2">Transcription elongation factor GreA</fullName>
    </recommendedName>
    <alternativeName>
        <fullName evidence="6">Transcript cleavage factor GreA</fullName>
    </alternativeName>
</protein>
<gene>
    <name evidence="9" type="ORF">UT34_C0002G0194</name>
</gene>
<keyword evidence="5" id="KW-0804">Transcription</keyword>
<evidence type="ECO:0000256" key="2">
    <source>
        <dbReference type="ARBA" id="ARBA00013729"/>
    </source>
</evidence>
<dbReference type="GO" id="GO:0003746">
    <property type="term" value="F:translation elongation factor activity"/>
    <property type="evidence" value="ECO:0007669"/>
    <property type="project" value="UniProtKB-KW"/>
</dbReference>
<dbReference type="PANTHER" id="PTHR30437">
    <property type="entry name" value="TRANSCRIPTION ELONGATION FACTOR GREA"/>
    <property type="match status" value="1"/>
</dbReference>
<dbReference type="STRING" id="1619100.UT34_C0002G0194"/>
<dbReference type="InterPro" id="IPR022691">
    <property type="entry name" value="Tscrpt_elong_fac_GreA/B_N"/>
</dbReference>
<dbReference type="GO" id="GO:0032784">
    <property type="term" value="P:regulation of DNA-templated transcription elongation"/>
    <property type="evidence" value="ECO:0007669"/>
    <property type="project" value="InterPro"/>
</dbReference>
<dbReference type="GO" id="GO:0003677">
    <property type="term" value="F:DNA binding"/>
    <property type="evidence" value="ECO:0007669"/>
    <property type="project" value="UniProtKB-KW"/>
</dbReference>
<dbReference type="FunFam" id="1.10.287.180:FF:000001">
    <property type="entry name" value="Transcription elongation factor GreA"/>
    <property type="match status" value="1"/>
</dbReference>
<reference evidence="9 10" key="1">
    <citation type="journal article" date="2015" name="Nature">
        <title>rRNA introns, odd ribosomes, and small enigmatic genomes across a large radiation of phyla.</title>
        <authorList>
            <person name="Brown C.T."/>
            <person name="Hug L.A."/>
            <person name="Thomas B.C."/>
            <person name="Sharon I."/>
            <person name="Castelle C.J."/>
            <person name="Singh A."/>
            <person name="Wilkins M.J."/>
            <person name="Williams K.H."/>
            <person name="Banfield J.F."/>
        </authorList>
    </citation>
    <scope>NUCLEOTIDE SEQUENCE [LARGE SCALE GENOMIC DNA]</scope>
</reference>
<keyword evidence="4" id="KW-0238">DNA-binding</keyword>
<dbReference type="PANTHER" id="PTHR30437:SF4">
    <property type="entry name" value="TRANSCRIPTION ELONGATION FACTOR GREA"/>
    <property type="match status" value="1"/>
</dbReference>
<evidence type="ECO:0000259" key="8">
    <source>
        <dbReference type="Pfam" id="PF03449"/>
    </source>
</evidence>
<evidence type="ECO:0000256" key="4">
    <source>
        <dbReference type="ARBA" id="ARBA00023125"/>
    </source>
</evidence>
<dbReference type="InterPro" id="IPR036953">
    <property type="entry name" value="GreA/GreB_C_sf"/>
</dbReference>
<dbReference type="Proteomes" id="UP000034799">
    <property type="component" value="Unassembled WGS sequence"/>
</dbReference>
<evidence type="ECO:0000259" key="7">
    <source>
        <dbReference type="Pfam" id="PF01272"/>
    </source>
</evidence>
<dbReference type="GO" id="GO:0006354">
    <property type="term" value="P:DNA-templated transcription elongation"/>
    <property type="evidence" value="ECO:0007669"/>
    <property type="project" value="TreeGrafter"/>
</dbReference>
<feature type="domain" description="Transcription elongation factor GreA/GreB N-terminal" evidence="8">
    <location>
        <begin position="6"/>
        <end position="74"/>
    </location>
</feature>
<evidence type="ECO:0000313" key="10">
    <source>
        <dbReference type="Proteomes" id="UP000034799"/>
    </source>
</evidence>
<comment type="similarity">
    <text evidence="1">Belongs to the GreA/GreB family.</text>
</comment>
<dbReference type="SUPFAM" id="SSF54534">
    <property type="entry name" value="FKBP-like"/>
    <property type="match status" value="1"/>
</dbReference>
<keyword evidence="9" id="KW-0648">Protein biosynthesis</keyword>
<evidence type="ECO:0000256" key="5">
    <source>
        <dbReference type="ARBA" id="ARBA00023163"/>
    </source>
</evidence>
<dbReference type="Pfam" id="PF01272">
    <property type="entry name" value="GreA_GreB"/>
    <property type="match status" value="1"/>
</dbReference>
<dbReference type="EMBL" id="LBWK01000002">
    <property type="protein sequence ID" value="KKR05687.1"/>
    <property type="molecule type" value="Genomic_DNA"/>
</dbReference>
<comment type="caution">
    <text evidence="9">The sequence shown here is derived from an EMBL/GenBank/DDBJ whole genome shotgun (WGS) entry which is preliminary data.</text>
</comment>